<keyword evidence="8 11" id="KW-0648">Protein biosynthesis</keyword>
<evidence type="ECO:0000256" key="11">
    <source>
        <dbReference type="HAMAP-Rule" id="MF_00283"/>
    </source>
</evidence>
<feature type="domain" description="B5" evidence="13">
    <location>
        <begin position="297"/>
        <end position="375"/>
    </location>
</feature>
<dbReference type="SMART" id="SM00874">
    <property type="entry name" value="B5"/>
    <property type="match status" value="1"/>
</dbReference>
<reference evidence="14 15" key="1">
    <citation type="submission" date="2022-09" db="EMBL/GenBank/DDBJ databases">
        <authorList>
            <person name="Kop L."/>
        </authorList>
    </citation>
    <scope>NUCLEOTIDE SEQUENCE [LARGE SCALE GENOMIC DNA]</scope>
    <source>
        <strain evidence="14 15">347</strain>
    </source>
</reference>
<evidence type="ECO:0000256" key="5">
    <source>
        <dbReference type="ARBA" id="ARBA00022741"/>
    </source>
</evidence>
<evidence type="ECO:0000259" key="12">
    <source>
        <dbReference type="PROSITE" id="PS51447"/>
    </source>
</evidence>
<dbReference type="GO" id="GO:0004826">
    <property type="term" value="F:phenylalanine-tRNA ligase activity"/>
    <property type="evidence" value="ECO:0007669"/>
    <property type="project" value="UniProtKB-EC"/>
</dbReference>
<dbReference type="InterPro" id="IPR020825">
    <property type="entry name" value="Phe-tRNA_synthase-like_B3/B4"/>
</dbReference>
<dbReference type="HAMAP" id="MF_00283">
    <property type="entry name" value="Phe_tRNA_synth_beta1"/>
    <property type="match status" value="1"/>
</dbReference>
<feature type="binding site" evidence="11">
    <location>
        <position position="359"/>
    </location>
    <ligand>
        <name>Mg(2+)</name>
        <dbReference type="ChEBI" id="CHEBI:18420"/>
        <note>shared with alpha subunit</note>
    </ligand>
</feature>
<comment type="similarity">
    <text evidence="1 11">Belongs to the phenylalanyl-tRNA synthetase beta subunit family. Type 1 subfamily.</text>
</comment>
<evidence type="ECO:0000256" key="1">
    <source>
        <dbReference type="ARBA" id="ARBA00008653"/>
    </source>
</evidence>
<dbReference type="InterPro" id="IPR045864">
    <property type="entry name" value="aa-tRNA-synth_II/BPL/LPL"/>
</dbReference>
<evidence type="ECO:0000256" key="9">
    <source>
        <dbReference type="ARBA" id="ARBA00023146"/>
    </source>
</evidence>
<keyword evidence="4 11" id="KW-0479">Metal-binding</keyword>
<evidence type="ECO:0000313" key="15">
    <source>
        <dbReference type="Proteomes" id="UP001157733"/>
    </source>
</evidence>
<evidence type="ECO:0000259" key="13">
    <source>
        <dbReference type="PROSITE" id="PS51483"/>
    </source>
</evidence>
<dbReference type="InterPro" id="IPR004532">
    <property type="entry name" value="Phe-tRNA-ligase_IIc_bsu_bact"/>
</dbReference>
<evidence type="ECO:0000256" key="6">
    <source>
        <dbReference type="ARBA" id="ARBA00022840"/>
    </source>
</evidence>
<evidence type="ECO:0000256" key="2">
    <source>
        <dbReference type="ARBA" id="ARBA00011209"/>
    </source>
</evidence>
<comment type="catalytic activity">
    <reaction evidence="10 11">
        <text>tRNA(Phe) + L-phenylalanine + ATP = L-phenylalanyl-tRNA(Phe) + AMP + diphosphate + H(+)</text>
        <dbReference type="Rhea" id="RHEA:19413"/>
        <dbReference type="Rhea" id="RHEA-COMP:9668"/>
        <dbReference type="Rhea" id="RHEA-COMP:9699"/>
        <dbReference type="ChEBI" id="CHEBI:15378"/>
        <dbReference type="ChEBI" id="CHEBI:30616"/>
        <dbReference type="ChEBI" id="CHEBI:33019"/>
        <dbReference type="ChEBI" id="CHEBI:58095"/>
        <dbReference type="ChEBI" id="CHEBI:78442"/>
        <dbReference type="ChEBI" id="CHEBI:78531"/>
        <dbReference type="ChEBI" id="CHEBI:456215"/>
        <dbReference type="EC" id="6.1.1.20"/>
    </reaction>
</comment>
<dbReference type="CDD" id="cd00769">
    <property type="entry name" value="PheRS_beta_core"/>
    <property type="match status" value="1"/>
</dbReference>
<dbReference type="InterPro" id="IPR005121">
    <property type="entry name" value="Fdx_antiC-bd"/>
</dbReference>
<dbReference type="EMBL" id="OX336137">
    <property type="protein sequence ID" value="CAI2717796.1"/>
    <property type="molecule type" value="Genomic_DNA"/>
</dbReference>
<dbReference type="PROSITE" id="PS51483">
    <property type="entry name" value="B5"/>
    <property type="match status" value="1"/>
</dbReference>
<feature type="binding site" evidence="11">
    <location>
        <position position="363"/>
    </location>
    <ligand>
        <name>Mg(2+)</name>
        <dbReference type="ChEBI" id="CHEBI:18420"/>
        <note>shared with alpha subunit</note>
    </ligand>
</feature>
<dbReference type="Gene3D" id="3.50.40.10">
    <property type="entry name" value="Phenylalanyl-trna Synthetase, Chain B, domain 3"/>
    <property type="match status" value="1"/>
</dbReference>
<dbReference type="PANTHER" id="PTHR10947">
    <property type="entry name" value="PHENYLALANYL-TRNA SYNTHETASE BETA CHAIN AND LEUCINE-RICH REPEAT-CONTAINING PROTEIN 47"/>
    <property type="match status" value="1"/>
</dbReference>
<dbReference type="InterPro" id="IPR005147">
    <property type="entry name" value="tRNA_synthase_B5-dom"/>
</dbReference>
<dbReference type="SUPFAM" id="SSF56037">
    <property type="entry name" value="PheT/TilS domain"/>
    <property type="match status" value="1"/>
</dbReference>
<keyword evidence="5 11" id="KW-0547">Nucleotide-binding</keyword>
<evidence type="ECO:0000256" key="8">
    <source>
        <dbReference type="ARBA" id="ARBA00022917"/>
    </source>
</evidence>
<name>A0ABM9HCI5_9BACT</name>
<dbReference type="InterPro" id="IPR036690">
    <property type="entry name" value="Fdx_antiC-bd_sf"/>
</dbReference>
<organism evidence="14 15">
    <name type="scientific">Nitrospina watsonii</name>
    <dbReference type="NCBI Taxonomy" id="1323948"/>
    <lineage>
        <taxon>Bacteria</taxon>
        <taxon>Pseudomonadati</taxon>
        <taxon>Nitrospinota/Tectimicrobiota group</taxon>
        <taxon>Nitrospinota</taxon>
        <taxon>Nitrospinia</taxon>
        <taxon>Nitrospinales</taxon>
        <taxon>Nitrospinaceae</taxon>
        <taxon>Nitrospina</taxon>
    </lineage>
</organism>
<dbReference type="Pfam" id="PF03483">
    <property type="entry name" value="B3_4"/>
    <property type="match status" value="1"/>
</dbReference>
<keyword evidence="6 11" id="KW-0067">ATP-binding</keyword>
<keyword evidence="15" id="KW-1185">Reference proteome</keyword>
<dbReference type="Gene3D" id="3.30.70.380">
    <property type="entry name" value="Ferrodoxin-fold anticodon-binding domain"/>
    <property type="match status" value="1"/>
</dbReference>
<feature type="binding site" evidence="11">
    <location>
        <position position="362"/>
    </location>
    <ligand>
        <name>Mg(2+)</name>
        <dbReference type="ChEBI" id="CHEBI:18420"/>
        <note>shared with alpha subunit</note>
    </ligand>
</feature>
<dbReference type="SUPFAM" id="SSF55681">
    <property type="entry name" value="Class II aaRS and biotin synthetases"/>
    <property type="match status" value="1"/>
</dbReference>
<dbReference type="SUPFAM" id="SSF54991">
    <property type="entry name" value="Anticodon-binding domain of PheRS"/>
    <property type="match status" value="1"/>
</dbReference>
<comment type="cofactor">
    <cofactor evidence="11">
        <name>Mg(2+)</name>
        <dbReference type="ChEBI" id="CHEBI:18420"/>
    </cofactor>
    <text evidence="11">Binds 2 magnesium ions per tetramer.</text>
</comment>
<dbReference type="InterPro" id="IPR041616">
    <property type="entry name" value="PheRS_beta_core"/>
</dbReference>
<evidence type="ECO:0000313" key="14">
    <source>
        <dbReference type="EMBL" id="CAI2717796.1"/>
    </source>
</evidence>
<dbReference type="PROSITE" id="PS51447">
    <property type="entry name" value="FDX_ACB"/>
    <property type="match status" value="1"/>
</dbReference>
<dbReference type="Proteomes" id="UP001157733">
    <property type="component" value="Chromosome"/>
</dbReference>
<keyword evidence="11" id="KW-0963">Cytoplasm</keyword>
<dbReference type="SMART" id="SM00873">
    <property type="entry name" value="B3_4"/>
    <property type="match status" value="1"/>
</dbReference>
<dbReference type="Gene3D" id="3.30.56.10">
    <property type="match status" value="2"/>
</dbReference>
<feature type="domain" description="FDX-ACB" evidence="12">
    <location>
        <begin position="604"/>
        <end position="697"/>
    </location>
</feature>
<comment type="caution">
    <text evidence="11">Lacks conserved residue(s) required for the propagation of feature annotation.</text>
</comment>
<evidence type="ECO:0000256" key="10">
    <source>
        <dbReference type="ARBA" id="ARBA00049255"/>
    </source>
</evidence>
<comment type="subunit">
    <text evidence="2 11">Tetramer of two alpha and two beta subunits.</text>
</comment>
<accession>A0ABM9HCI5</accession>
<dbReference type="InterPro" id="IPR045060">
    <property type="entry name" value="Phe-tRNA-ligase_IIc_bsu"/>
</dbReference>
<dbReference type="Pfam" id="PF17759">
    <property type="entry name" value="tRNA_synthFbeta"/>
    <property type="match status" value="1"/>
</dbReference>
<evidence type="ECO:0000256" key="3">
    <source>
        <dbReference type="ARBA" id="ARBA00022598"/>
    </source>
</evidence>
<dbReference type="PANTHER" id="PTHR10947:SF0">
    <property type="entry name" value="PHENYLALANINE--TRNA LIGASE BETA SUBUNIT"/>
    <property type="match status" value="1"/>
</dbReference>
<evidence type="ECO:0000256" key="7">
    <source>
        <dbReference type="ARBA" id="ARBA00022842"/>
    </source>
</evidence>
<protein>
    <recommendedName>
        <fullName evidence="11">Phenylalanine--tRNA ligase beta subunit</fullName>
        <ecNumber evidence="11">6.1.1.20</ecNumber>
    </recommendedName>
    <alternativeName>
        <fullName evidence="11">Phenylalanyl-tRNA synthetase beta subunit</fullName>
        <shortName evidence="11">PheRS</shortName>
    </alternativeName>
</protein>
<dbReference type="RefSeq" id="WP_282010715.1">
    <property type="nucleotide sequence ID" value="NZ_OX336137.1"/>
</dbReference>
<dbReference type="NCBIfam" id="TIGR00472">
    <property type="entry name" value="pheT_bact"/>
    <property type="match status" value="1"/>
</dbReference>
<comment type="subcellular location">
    <subcellularLocation>
        <location evidence="11">Cytoplasm</location>
    </subcellularLocation>
</comment>
<dbReference type="Pfam" id="PF03147">
    <property type="entry name" value="FDX-ACB"/>
    <property type="match status" value="1"/>
</dbReference>
<gene>
    <name evidence="11 14" type="primary">pheT</name>
    <name evidence="14" type="ORF">NSPWAT_0937</name>
</gene>
<dbReference type="InterPro" id="IPR009061">
    <property type="entry name" value="DNA-bd_dom_put_sf"/>
</dbReference>
<dbReference type="EC" id="6.1.1.20" evidence="11"/>
<keyword evidence="3 11" id="KW-0436">Ligase</keyword>
<dbReference type="Gene3D" id="3.30.930.10">
    <property type="entry name" value="Bira Bifunctional Protein, Domain 2"/>
    <property type="match status" value="1"/>
</dbReference>
<sequence>MKVQLDWLKEYVDWDMSKEALCHLLTMSGLEVEADEPVDLGGGKTTEVVELNVTPNRGYCLSHIGVAREIAGITGNPFHPPDPDPELEKAFVSSPAQDRLQVDNEEPGLCPRYTALVLDNVKVGPSPQWLQERLLAIGLRPINNVVDITNFVMMEYGQPLHAFDLNLLKNRRIRVRRATQQEPFVALDGTQLRFDPDALVIADDEKPIALAGVMGGANSQVTTDTTTVALESACFDPVSVRQASKKYGLRSDSSFRFERGVDIEAVITAQSRAALLIRELAGGEILKDRFDDYPKPRMRKQIDLRVARAHQVLGTELGTEKILGYLKGLGLNVVNNDHAAETYCVEVPAFRPTLEREIDLIEEVARLNGYDNIPVTQPVGSLSPVLPTPTRRIIQEARARLCHLGYAEAVNFSFTESEHALNFKTAFAPADATPIDLDNPISADLSTMRTSLLPGLVKAAASNFNKGNKSVRLFEAGGIFYTPKDQKDAVQVSCFAVMATGPHAPGVWKSTGQTHDYYDIKGVLESLLDGFGVAVAMRPASRSFLDADRSVACFAGEREVAYCGLLDAKRAAAMGLDTPVCVLEIHVENLAAAVPVRKKFHPLPKFPETYRDISILVDKPVASGEISDLIREAGQPLLSRVDLYDQFEGKKLPEGKKSLTYALAFQSPDKTLTDAEVTPVFESIVQALGERLGASLRDQ</sequence>
<evidence type="ECO:0000256" key="4">
    <source>
        <dbReference type="ARBA" id="ARBA00022723"/>
    </source>
</evidence>
<keyword evidence="9 11" id="KW-0030">Aminoacyl-tRNA synthetase</keyword>
<dbReference type="SUPFAM" id="SSF46955">
    <property type="entry name" value="Putative DNA-binding domain"/>
    <property type="match status" value="2"/>
</dbReference>
<keyword evidence="7 11" id="KW-0460">Magnesium</keyword>
<dbReference type="SMART" id="SM00896">
    <property type="entry name" value="FDX-ACB"/>
    <property type="match status" value="1"/>
</dbReference>
<dbReference type="InterPro" id="IPR005146">
    <property type="entry name" value="B3/B4_tRNA-bd"/>
</dbReference>
<dbReference type="Pfam" id="PF03484">
    <property type="entry name" value="B5"/>
    <property type="match status" value="1"/>
</dbReference>
<proteinExistence type="inferred from homology"/>